<dbReference type="SUPFAM" id="SSF56219">
    <property type="entry name" value="DNase I-like"/>
    <property type="match status" value="1"/>
</dbReference>
<evidence type="ECO:0000313" key="3">
    <source>
        <dbReference type="Proteomes" id="UP001174136"/>
    </source>
</evidence>
<accession>A0AA47M1L4</accession>
<keyword evidence="3" id="KW-1185">Reference proteome</keyword>
<evidence type="ECO:0000313" key="2">
    <source>
        <dbReference type="EMBL" id="KAK0131965.1"/>
    </source>
</evidence>
<dbReference type="PANTHER" id="PTHR47510:SF3">
    <property type="entry name" value="ENDO_EXONUCLEASE_PHOSPHATASE DOMAIN-CONTAINING PROTEIN"/>
    <property type="match status" value="1"/>
</dbReference>
<evidence type="ECO:0008006" key="4">
    <source>
        <dbReference type="Google" id="ProtNLM"/>
    </source>
</evidence>
<organism evidence="2 3">
    <name type="scientific">Merluccius polli</name>
    <name type="common">Benguela hake</name>
    <name type="synonym">Merluccius cadenati</name>
    <dbReference type="NCBI Taxonomy" id="89951"/>
    <lineage>
        <taxon>Eukaryota</taxon>
        <taxon>Metazoa</taxon>
        <taxon>Chordata</taxon>
        <taxon>Craniata</taxon>
        <taxon>Vertebrata</taxon>
        <taxon>Euteleostomi</taxon>
        <taxon>Actinopterygii</taxon>
        <taxon>Neopterygii</taxon>
        <taxon>Teleostei</taxon>
        <taxon>Neoteleostei</taxon>
        <taxon>Acanthomorphata</taxon>
        <taxon>Zeiogadaria</taxon>
        <taxon>Gadariae</taxon>
        <taxon>Gadiformes</taxon>
        <taxon>Gadoidei</taxon>
        <taxon>Merlucciidae</taxon>
        <taxon>Merluccius</taxon>
    </lineage>
</organism>
<proteinExistence type="predicted"/>
<reference evidence="2" key="1">
    <citation type="journal article" date="2023" name="Front. Mar. Sci.">
        <title>A new Merluccius polli reference genome to investigate the effects of global change in West African waters.</title>
        <authorList>
            <person name="Mateo J.L."/>
            <person name="Blanco-Fernandez C."/>
            <person name="Garcia-Vazquez E."/>
            <person name="Machado-Schiaffino G."/>
        </authorList>
    </citation>
    <scope>NUCLEOTIDE SEQUENCE</scope>
    <source>
        <strain evidence="2">C29</strain>
        <tissue evidence="2">Fin</tissue>
    </source>
</reference>
<comment type="caution">
    <text evidence="2">The sequence shown here is derived from an EMBL/GenBank/DDBJ whole genome shotgun (WGS) entry which is preliminary data.</text>
</comment>
<dbReference type="EMBL" id="JAOPHQ010006313">
    <property type="protein sequence ID" value="KAK0131965.1"/>
    <property type="molecule type" value="Genomic_DNA"/>
</dbReference>
<dbReference type="Proteomes" id="UP001174136">
    <property type="component" value="Unassembled WGS sequence"/>
</dbReference>
<dbReference type="InterPro" id="IPR036691">
    <property type="entry name" value="Endo/exonu/phosph_ase_sf"/>
</dbReference>
<protein>
    <recommendedName>
        <fullName evidence="4">Endonuclease/exonuclease/phosphatase domain-containing protein</fullName>
    </recommendedName>
</protein>
<dbReference type="AlphaFoldDB" id="A0AA47M1L4"/>
<evidence type="ECO:0000256" key="1">
    <source>
        <dbReference type="SAM" id="MobiDB-lite"/>
    </source>
</evidence>
<name>A0AA47M1L4_MERPO</name>
<dbReference type="PANTHER" id="PTHR47510">
    <property type="entry name" value="REVERSE TRANSCRIPTASE DOMAIN-CONTAINING PROTEIN"/>
    <property type="match status" value="1"/>
</dbReference>
<sequence length="396" mass="43770">MSPKIKDVTDPYVPLESNPHPNNIQLISQRLDISKKDAGQRWTSIYRQPPSSILSERNAALCELYQAISEQQTAHPEGFTIVAGDFNHADLKTVLPKLHQHVNFPTREENILDLVYTPHKGAYKASPLPHIGLSDHITVMLMQAYRPRMKVEKPVRKEITVWPDGSREALKDCLATTDWAMFKQSATHNNRTDNEELTDTVFSYIRKCTDDVSHKKTITTRANKKPWLTVAVHRLLKARDKAFRAGDGIGLRTARANLSQYSIRQLSVGPESRSCLVGSSPAGPEGTPQHCSPHCRLETKTRNFEVTALAWPARCLGDQNGEVSRLAELAEAAGRPADAARRQGAALACRGVALDEHRVLGAAGRELHLTPGLGAVGTGVWGEQPLSYNRMDGGLF</sequence>
<gene>
    <name evidence="2" type="ORF">N1851_033244</name>
</gene>
<feature type="region of interest" description="Disordered" evidence="1">
    <location>
        <begin position="1"/>
        <end position="20"/>
    </location>
</feature>